<evidence type="ECO:0000256" key="10">
    <source>
        <dbReference type="ARBA" id="ARBA00023136"/>
    </source>
</evidence>
<feature type="transmembrane region" description="Helical" evidence="14">
    <location>
        <begin position="130"/>
        <end position="152"/>
    </location>
</feature>
<reference evidence="17" key="1">
    <citation type="submission" date="2016-11" db="EMBL/GenBank/DDBJ databases">
        <authorList>
            <person name="Varghese N."/>
            <person name="Submissions S."/>
        </authorList>
    </citation>
    <scope>NUCLEOTIDE SEQUENCE [LARGE SCALE GENOMIC DNA]</scope>
    <source>
        <strain evidence="17">CGMCC 1.10835</strain>
    </source>
</reference>
<dbReference type="EC" id="2.3.2.3" evidence="3"/>
<proteinExistence type="inferred from homology"/>
<comment type="catalytic activity">
    <reaction evidence="13">
        <text>L-lysyl-tRNA(Lys) + a 1,2-diacyl-sn-glycero-3-phospho-(1'-sn-glycerol) = a 1,2-diacyl-sn-glycero-3-phospho-1'-(3'-O-L-lysyl)-sn-glycerol + tRNA(Lys)</text>
        <dbReference type="Rhea" id="RHEA:10668"/>
        <dbReference type="Rhea" id="RHEA-COMP:9696"/>
        <dbReference type="Rhea" id="RHEA-COMP:9697"/>
        <dbReference type="ChEBI" id="CHEBI:64716"/>
        <dbReference type="ChEBI" id="CHEBI:75792"/>
        <dbReference type="ChEBI" id="CHEBI:78442"/>
        <dbReference type="ChEBI" id="CHEBI:78529"/>
        <dbReference type="EC" id="2.3.2.3"/>
    </reaction>
</comment>
<feature type="transmembrane region" description="Helical" evidence="14">
    <location>
        <begin position="172"/>
        <end position="190"/>
    </location>
</feature>
<feature type="transmembrane region" description="Helical" evidence="14">
    <location>
        <begin position="331"/>
        <end position="349"/>
    </location>
</feature>
<protein>
    <recommendedName>
        <fullName evidence="4">Phosphatidylglycerol lysyltransferase</fullName>
        <ecNumber evidence="3">2.3.2.3</ecNumber>
    </recommendedName>
    <alternativeName>
        <fullName evidence="12">Lysylphosphatidylglycerol synthase</fullName>
    </alternativeName>
</protein>
<evidence type="ECO:0000256" key="11">
    <source>
        <dbReference type="ARBA" id="ARBA00023251"/>
    </source>
</evidence>
<dbReference type="GO" id="GO:0055091">
    <property type="term" value="P:phospholipid homeostasis"/>
    <property type="evidence" value="ECO:0007669"/>
    <property type="project" value="TreeGrafter"/>
</dbReference>
<dbReference type="STRING" id="564117.SAMN05216369_1370"/>
<dbReference type="GO" id="GO:0006629">
    <property type="term" value="P:lipid metabolic process"/>
    <property type="evidence" value="ECO:0007669"/>
    <property type="project" value="UniProtKB-KW"/>
</dbReference>
<feature type="transmembrane region" description="Helical" evidence="14">
    <location>
        <begin position="827"/>
        <end position="852"/>
    </location>
</feature>
<feature type="transmembrane region" description="Helical" evidence="14">
    <location>
        <begin position="45"/>
        <end position="71"/>
    </location>
</feature>
<evidence type="ECO:0000256" key="6">
    <source>
        <dbReference type="ARBA" id="ARBA00022679"/>
    </source>
</evidence>
<dbReference type="Pfam" id="PF09924">
    <property type="entry name" value="LPG_synthase_C"/>
    <property type="match status" value="1"/>
</dbReference>
<evidence type="ECO:0000256" key="3">
    <source>
        <dbReference type="ARBA" id="ARBA00012014"/>
    </source>
</evidence>
<keyword evidence="6 16" id="KW-0808">Transferase</keyword>
<feature type="transmembrane region" description="Helical" evidence="14">
    <location>
        <begin position="291"/>
        <end position="310"/>
    </location>
</feature>
<feature type="transmembrane region" description="Helical" evidence="14">
    <location>
        <begin position="425"/>
        <end position="442"/>
    </location>
</feature>
<feature type="transmembrane region" description="Helical" evidence="14">
    <location>
        <begin position="399"/>
        <end position="419"/>
    </location>
</feature>
<dbReference type="InterPro" id="IPR051211">
    <property type="entry name" value="PG_lysyltransferase"/>
</dbReference>
<evidence type="ECO:0000256" key="8">
    <source>
        <dbReference type="ARBA" id="ARBA00022989"/>
    </source>
</evidence>
<dbReference type="GO" id="GO:0050071">
    <property type="term" value="F:phosphatidylglycerol lysyltransferase activity"/>
    <property type="evidence" value="ECO:0007669"/>
    <property type="project" value="UniProtKB-EC"/>
</dbReference>
<dbReference type="GO" id="GO:0005886">
    <property type="term" value="C:plasma membrane"/>
    <property type="evidence" value="ECO:0007669"/>
    <property type="project" value="UniProtKB-SubCell"/>
</dbReference>
<comment type="similarity">
    <text evidence="2">Belongs to the LPG synthase family.</text>
</comment>
<evidence type="ECO:0000256" key="14">
    <source>
        <dbReference type="SAM" id="Phobius"/>
    </source>
</evidence>
<evidence type="ECO:0000256" key="9">
    <source>
        <dbReference type="ARBA" id="ARBA00023098"/>
    </source>
</evidence>
<dbReference type="GO" id="GO:0046677">
    <property type="term" value="P:response to antibiotic"/>
    <property type="evidence" value="ECO:0007669"/>
    <property type="project" value="UniProtKB-KW"/>
</dbReference>
<feature type="transmembrane region" description="Helical" evidence="14">
    <location>
        <begin position="262"/>
        <end position="279"/>
    </location>
</feature>
<dbReference type="NCBIfam" id="NF033480">
    <property type="entry name" value="bifunc_MprF"/>
    <property type="match status" value="1"/>
</dbReference>
<feature type="domain" description="Phosphatidylglycerol lysyltransferase C-terminal" evidence="15">
    <location>
        <begin position="544"/>
        <end position="830"/>
    </location>
</feature>
<dbReference type="InterPro" id="IPR022791">
    <property type="entry name" value="L-PG_synthase/AglD"/>
</dbReference>
<evidence type="ECO:0000259" key="15">
    <source>
        <dbReference type="Pfam" id="PF09924"/>
    </source>
</evidence>
<accession>A0A1M6R903</accession>
<dbReference type="AlphaFoldDB" id="A0A1M6R903"/>
<feature type="transmembrane region" description="Helical" evidence="14">
    <location>
        <begin position="498"/>
        <end position="518"/>
    </location>
</feature>
<keyword evidence="17" id="KW-1185">Reference proteome</keyword>
<sequence>MNTNRTLVNADRLRAWLPPMVAVLLLAVTVWILHRELQAIHYRDVRAALSALPTEHILLALLFTAANYLVLSCYDQLAFHYIGRRIARWRIALTAFISYAVSNSVGFALLSGTAVRHRLYSRWGVATADLWRIVAVNSTTYWLGLLALAGWSFAFHPHTYLEGGLAQGSVKWLGVACMAAVIGYMILSVVRKTPLRVRGFEMKLPSLSIALGQILISMADWALAAAVFWALLPAGGPSYGVMLGVFLAAQVLGLISHVPGGLGVFEGVVVLLLGPYFPADRIIAALLLYRLIYYVMPLVVALIFLVGDELRLRHARVQSLGRSLGDYSVQFAPRILAVFTFMAGLLLLVSGATPAEHERLFWLSGMLPIGLFEASHFLGSLVGVVLLLLAQAVSRRLHLAFYLVLAALVAGILTALLKAADWEEAALLLLLMLVFIPSRSFFERRAALFDTRFSPGWVIAIVAALGASVWLGMFTFRHVEYSNDLWWQVALQQDAPRFLRASLGAAVTLLVFGIWHLLRPLPHTAELPSTEELAEADRIIHAQAETLPFLLWLRDKALMFNDERTAFVMYGIRGRTWVALGDPVGPAAAAPGLIRAFIERADDFGGVPVFYQVHQTQLHHYAELGMAFAKLGEEAHLPLEQFSLEGSRYKGFRTATNRLRREHVGFRIVEPEAVEAILPQLKSVSDDWLASKSISEKGFSLGFFDRDYLSRQPVAVLEQEGRILAFASLQCGPTGEQLSVDLMRFAMDSPNGAMDGLFAHLLVWGREQGYQWFNLGMAPFSGLTHSAVSPFWNRMGGFLYRHGEAFYNFEGLRAYKQKFHPVWEARYLAYPGGVALPMVLADIAALSAGGYLRILR</sequence>
<dbReference type="Pfam" id="PF03706">
    <property type="entry name" value="LPG_synthase_TM"/>
    <property type="match status" value="1"/>
</dbReference>
<evidence type="ECO:0000256" key="2">
    <source>
        <dbReference type="ARBA" id="ARBA00008627"/>
    </source>
</evidence>
<keyword evidence="5" id="KW-1003">Cell membrane</keyword>
<organism evidence="16 17">
    <name type="scientific">Marinobacter antarcticus</name>
    <dbReference type="NCBI Taxonomy" id="564117"/>
    <lineage>
        <taxon>Bacteria</taxon>
        <taxon>Pseudomonadati</taxon>
        <taxon>Pseudomonadota</taxon>
        <taxon>Gammaproteobacteria</taxon>
        <taxon>Pseudomonadales</taxon>
        <taxon>Marinobacteraceae</taxon>
        <taxon>Marinobacter</taxon>
    </lineage>
</organism>
<keyword evidence="8 14" id="KW-1133">Transmembrane helix</keyword>
<comment type="subcellular location">
    <subcellularLocation>
        <location evidence="1">Cell membrane</location>
        <topology evidence="1">Multi-pass membrane protein</topology>
    </subcellularLocation>
</comment>
<keyword evidence="9" id="KW-0443">Lipid metabolism</keyword>
<dbReference type="PANTHER" id="PTHR34697:SF2">
    <property type="entry name" value="PHOSPHATIDYLGLYCEROL LYSYLTRANSFERASE"/>
    <property type="match status" value="1"/>
</dbReference>
<gene>
    <name evidence="16" type="ORF">SAMN05216369_1370</name>
</gene>
<evidence type="ECO:0000256" key="1">
    <source>
        <dbReference type="ARBA" id="ARBA00004651"/>
    </source>
</evidence>
<keyword evidence="10 14" id="KW-0472">Membrane</keyword>
<keyword evidence="11" id="KW-0046">Antibiotic resistance</keyword>
<evidence type="ECO:0000313" key="16">
    <source>
        <dbReference type="EMBL" id="SHK28954.1"/>
    </source>
</evidence>
<evidence type="ECO:0000256" key="13">
    <source>
        <dbReference type="ARBA" id="ARBA00047540"/>
    </source>
</evidence>
<evidence type="ECO:0000256" key="5">
    <source>
        <dbReference type="ARBA" id="ARBA00022475"/>
    </source>
</evidence>
<evidence type="ECO:0000256" key="7">
    <source>
        <dbReference type="ARBA" id="ARBA00022692"/>
    </source>
</evidence>
<evidence type="ECO:0000256" key="4">
    <source>
        <dbReference type="ARBA" id="ARBA00021546"/>
    </source>
</evidence>
<dbReference type="SUPFAM" id="SSF55729">
    <property type="entry name" value="Acyl-CoA N-acyltransferases (Nat)"/>
    <property type="match status" value="1"/>
</dbReference>
<dbReference type="InterPro" id="IPR016181">
    <property type="entry name" value="Acyl_CoA_acyltransferase"/>
</dbReference>
<dbReference type="EMBL" id="FRAQ01000001">
    <property type="protein sequence ID" value="SHK28954.1"/>
    <property type="molecule type" value="Genomic_DNA"/>
</dbReference>
<evidence type="ECO:0000256" key="12">
    <source>
        <dbReference type="ARBA" id="ARBA00031899"/>
    </source>
</evidence>
<dbReference type="PANTHER" id="PTHR34697">
    <property type="entry name" value="PHOSPHATIDYLGLYCEROL LYSYLTRANSFERASE"/>
    <property type="match status" value="1"/>
</dbReference>
<feature type="transmembrane region" description="Helical" evidence="14">
    <location>
        <begin position="15"/>
        <end position="33"/>
    </location>
</feature>
<keyword evidence="7 14" id="KW-0812">Transmembrane</keyword>
<feature type="transmembrane region" description="Helical" evidence="14">
    <location>
        <begin position="454"/>
        <end position="478"/>
    </location>
</feature>
<dbReference type="Proteomes" id="UP000184497">
    <property type="component" value="Unassembled WGS sequence"/>
</dbReference>
<evidence type="ECO:0000313" key="17">
    <source>
        <dbReference type="Proteomes" id="UP000184497"/>
    </source>
</evidence>
<feature type="transmembrane region" description="Helical" evidence="14">
    <location>
        <begin position="91"/>
        <end position="110"/>
    </location>
</feature>
<name>A0A1M6R903_9GAMM</name>
<dbReference type="InterPro" id="IPR024320">
    <property type="entry name" value="LPG_synthase_C"/>
</dbReference>
<dbReference type="RefSeq" id="WP_228704419.1">
    <property type="nucleotide sequence ID" value="NZ_FRAQ01000001.1"/>
</dbReference>
<feature type="transmembrane region" description="Helical" evidence="14">
    <location>
        <begin position="369"/>
        <end position="390"/>
    </location>
</feature>